<dbReference type="Pfam" id="PF21738">
    <property type="entry name" value="DJR-like_dom"/>
    <property type="match status" value="1"/>
</dbReference>
<dbReference type="InterPro" id="IPR049512">
    <property type="entry name" value="DJR-like_dom"/>
</dbReference>
<comment type="caution">
    <text evidence="2">The sequence shown here is derived from an EMBL/GenBank/DDBJ whole genome shotgun (WGS) entry which is preliminary data.</text>
</comment>
<proteinExistence type="predicted"/>
<feature type="domain" description="Double jelly roll-like" evidence="1">
    <location>
        <begin position="1"/>
        <end position="107"/>
    </location>
</feature>
<evidence type="ECO:0000313" key="2">
    <source>
        <dbReference type="EMBL" id="KMQ84574.1"/>
    </source>
</evidence>
<gene>
    <name evidence="2" type="ORF">RF55_17527</name>
</gene>
<sequence>MSFRSWDLYEFPLLHNTIKHSWTVKAASQLEKPRYVIFALQTGRKNAMSKEIAIFDNCQLTNVKLYLNSEVYSYDDMNLDFDKNRYALLFDMYSRFHKSDYGCDNDMVCHVWVTLFSLDFSDKRRNVLCFLKGNLLTLIIPQGRREQGLR</sequence>
<dbReference type="PANTHER" id="PTHR36159:SF1">
    <property type="entry name" value="RETROVIRUS-RELATED POL POLYPROTEIN FROM TRANSPOSON 412-LIKE PROTEIN"/>
    <property type="match status" value="1"/>
</dbReference>
<evidence type="ECO:0000313" key="3">
    <source>
        <dbReference type="Proteomes" id="UP000036403"/>
    </source>
</evidence>
<accession>A0A0J7K2Q9</accession>
<keyword evidence="3" id="KW-1185">Reference proteome</keyword>
<reference evidence="2 3" key="1">
    <citation type="submission" date="2015-04" db="EMBL/GenBank/DDBJ databases">
        <title>Lasius niger genome sequencing.</title>
        <authorList>
            <person name="Konorov E.A."/>
            <person name="Nikitin M.A."/>
            <person name="Kirill M.V."/>
            <person name="Chang P."/>
        </authorList>
    </citation>
    <scope>NUCLEOTIDE SEQUENCE [LARGE SCALE GENOMIC DNA]</scope>
    <source>
        <tissue evidence="2">Whole</tissue>
    </source>
</reference>
<dbReference type="STRING" id="67767.A0A0J7K2Q9"/>
<evidence type="ECO:0000259" key="1">
    <source>
        <dbReference type="Pfam" id="PF21738"/>
    </source>
</evidence>
<dbReference type="OrthoDB" id="6761856at2759"/>
<dbReference type="AlphaFoldDB" id="A0A0J7K2Q9"/>
<dbReference type="PANTHER" id="PTHR36159">
    <property type="entry name" value="PROTEIN CBG23766"/>
    <property type="match status" value="1"/>
</dbReference>
<name>A0A0J7K2Q9_LASNI</name>
<dbReference type="EMBL" id="LBMM01016066">
    <property type="protein sequence ID" value="KMQ84574.1"/>
    <property type="molecule type" value="Genomic_DNA"/>
</dbReference>
<dbReference type="PaxDb" id="67767-A0A0J7K2Q9"/>
<dbReference type="Proteomes" id="UP000036403">
    <property type="component" value="Unassembled WGS sequence"/>
</dbReference>
<protein>
    <recommendedName>
        <fullName evidence="1">Double jelly roll-like domain-containing protein</fullName>
    </recommendedName>
</protein>
<organism evidence="2 3">
    <name type="scientific">Lasius niger</name>
    <name type="common">Black garden ant</name>
    <dbReference type="NCBI Taxonomy" id="67767"/>
    <lineage>
        <taxon>Eukaryota</taxon>
        <taxon>Metazoa</taxon>
        <taxon>Ecdysozoa</taxon>
        <taxon>Arthropoda</taxon>
        <taxon>Hexapoda</taxon>
        <taxon>Insecta</taxon>
        <taxon>Pterygota</taxon>
        <taxon>Neoptera</taxon>
        <taxon>Endopterygota</taxon>
        <taxon>Hymenoptera</taxon>
        <taxon>Apocrita</taxon>
        <taxon>Aculeata</taxon>
        <taxon>Formicoidea</taxon>
        <taxon>Formicidae</taxon>
        <taxon>Formicinae</taxon>
        <taxon>Lasius</taxon>
        <taxon>Lasius</taxon>
    </lineage>
</organism>